<keyword evidence="7 9" id="KW-0472">Membrane</keyword>
<feature type="transmembrane region" description="Helical" evidence="9">
    <location>
        <begin position="51"/>
        <end position="70"/>
    </location>
</feature>
<dbReference type="PIRSF" id="PIRSF004669">
    <property type="entry name" value="FliQ"/>
    <property type="match status" value="1"/>
</dbReference>
<keyword evidence="11" id="KW-1185">Reference proteome</keyword>
<evidence type="ECO:0000256" key="6">
    <source>
        <dbReference type="ARBA" id="ARBA00022989"/>
    </source>
</evidence>
<keyword evidence="4 9" id="KW-1003">Cell membrane</keyword>
<organism evidence="10 11">
    <name type="scientific">Ferruginivarius sediminum</name>
    <dbReference type="NCBI Taxonomy" id="2661937"/>
    <lineage>
        <taxon>Bacteria</taxon>
        <taxon>Pseudomonadati</taxon>
        <taxon>Pseudomonadota</taxon>
        <taxon>Alphaproteobacteria</taxon>
        <taxon>Rhodospirillales</taxon>
        <taxon>Rhodospirillaceae</taxon>
        <taxon>Ferruginivarius</taxon>
    </lineage>
</organism>
<dbReference type="GO" id="GO:0005886">
    <property type="term" value="C:plasma membrane"/>
    <property type="evidence" value="ECO:0007669"/>
    <property type="project" value="UniProtKB-SubCell"/>
</dbReference>
<dbReference type="InterPro" id="IPR006305">
    <property type="entry name" value="FliQ"/>
</dbReference>
<dbReference type="GO" id="GO:0009425">
    <property type="term" value="C:bacterial-type flagellum basal body"/>
    <property type="evidence" value="ECO:0007669"/>
    <property type="project" value="UniProtKB-SubCell"/>
</dbReference>
<dbReference type="RefSeq" id="WP_114583240.1">
    <property type="nucleotide sequence ID" value="NZ_QPMH01000019.1"/>
</dbReference>
<gene>
    <name evidence="9 10" type="primary">fliQ</name>
    <name evidence="10" type="ORF">DRB17_16055</name>
</gene>
<evidence type="ECO:0000256" key="3">
    <source>
        <dbReference type="ARBA" id="ARBA00021718"/>
    </source>
</evidence>
<dbReference type="GO" id="GO:0044780">
    <property type="term" value="P:bacterial-type flagellum assembly"/>
    <property type="evidence" value="ECO:0007669"/>
    <property type="project" value="InterPro"/>
</dbReference>
<sequence>MNETEIIEVGRDAVFVMLKVGGPIMLAGLLVGLIIALIQALTQMQEMTLSFVPKIFAIMVAIAVMAPYMVNTLTAFAEELADKIIGLG</sequence>
<dbReference type="PANTHER" id="PTHR34040">
    <property type="entry name" value="FLAGELLAR BIOSYNTHETIC PROTEIN FLIQ"/>
    <property type="match status" value="1"/>
</dbReference>
<comment type="subcellular location">
    <subcellularLocation>
        <location evidence="1 9">Cell membrane</location>
        <topology evidence="1">Multi-pass membrane protein</topology>
    </subcellularLocation>
    <subcellularLocation>
        <location evidence="9">Bacterial flagellum basal body</location>
    </subcellularLocation>
</comment>
<dbReference type="AlphaFoldDB" id="A0A369T8P4"/>
<accession>A0A369T8P4</accession>
<feature type="transmembrane region" description="Helical" evidence="9">
    <location>
        <begin position="20"/>
        <end position="39"/>
    </location>
</feature>
<dbReference type="GO" id="GO:0009306">
    <property type="term" value="P:protein secretion"/>
    <property type="evidence" value="ECO:0007669"/>
    <property type="project" value="InterPro"/>
</dbReference>
<evidence type="ECO:0000256" key="5">
    <source>
        <dbReference type="ARBA" id="ARBA00022692"/>
    </source>
</evidence>
<keyword evidence="10" id="KW-0969">Cilium</keyword>
<comment type="function">
    <text evidence="9">Role in flagellar biosynthesis.</text>
</comment>
<dbReference type="EMBL" id="QPMH01000019">
    <property type="protein sequence ID" value="RDD60844.1"/>
    <property type="molecule type" value="Genomic_DNA"/>
</dbReference>
<keyword evidence="10" id="KW-0966">Cell projection</keyword>
<reference evidence="10 11" key="1">
    <citation type="submission" date="2018-07" db="EMBL/GenBank/DDBJ databases">
        <title>Venubactetium sediminum gen. nov., sp. nov., isolated from a marine solar saltern.</title>
        <authorList>
            <person name="Wang S."/>
        </authorList>
    </citation>
    <scope>NUCLEOTIDE SEQUENCE [LARGE SCALE GENOMIC DNA]</scope>
    <source>
        <strain evidence="10 11">WD2A32</strain>
    </source>
</reference>
<evidence type="ECO:0000256" key="7">
    <source>
        <dbReference type="ARBA" id="ARBA00023136"/>
    </source>
</evidence>
<proteinExistence type="inferred from homology"/>
<evidence type="ECO:0000256" key="2">
    <source>
        <dbReference type="ARBA" id="ARBA00006156"/>
    </source>
</evidence>
<keyword evidence="8 9" id="KW-0975">Bacterial flagellum</keyword>
<dbReference type="Pfam" id="PF01313">
    <property type="entry name" value="Bac_export_3"/>
    <property type="match status" value="1"/>
</dbReference>
<keyword evidence="6 9" id="KW-1133">Transmembrane helix</keyword>
<protein>
    <recommendedName>
        <fullName evidence="3 9">Flagellar biosynthetic protein FliQ</fullName>
    </recommendedName>
</protein>
<evidence type="ECO:0000313" key="11">
    <source>
        <dbReference type="Proteomes" id="UP000253941"/>
    </source>
</evidence>
<name>A0A369T8P4_9PROT</name>
<keyword evidence="10" id="KW-0282">Flagellum</keyword>
<comment type="caution">
    <text evidence="10">The sequence shown here is derived from an EMBL/GenBank/DDBJ whole genome shotgun (WGS) entry which is preliminary data.</text>
</comment>
<dbReference type="PRINTS" id="PR00952">
    <property type="entry name" value="TYPE3IMQPROT"/>
</dbReference>
<evidence type="ECO:0000256" key="9">
    <source>
        <dbReference type="RuleBase" id="RU364090"/>
    </source>
</evidence>
<keyword evidence="5 9" id="KW-0812">Transmembrane</keyword>
<evidence type="ECO:0000256" key="8">
    <source>
        <dbReference type="ARBA" id="ARBA00023143"/>
    </source>
</evidence>
<dbReference type="InterPro" id="IPR002191">
    <property type="entry name" value="Bac_export_3"/>
</dbReference>
<dbReference type="Proteomes" id="UP000253941">
    <property type="component" value="Unassembled WGS sequence"/>
</dbReference>
<dbReference type="NCBIfam" id="TIGR01402">
    <property type="entry name" value="fliQ"/>
    <property type="match status" value="1"/>
</dbReference>
<evidence type="ECO:0000256" key="4">
    <source>
        <dbReference type="ARBA" id="ARBA00022475"/>
    </source>
</evidence>
<evidence type="ECO:0000313" key="10">
    <source>
        <dbReference type="EMBL" id="RDD60844.1"/>
    </source>
</evidence>
<comment type="similarity">
    <text evidence="2 9">Belongs to the FliQ/MopD/SpaQ family.</text>
</comment>
<dbReference type="PANTHER" id="PTHR34040:SF2">
    <property type="entry name" value="FLAGELLAR BIOSYNTHETIC PROTEIN FLIQ"/>
    <property type="match status" value="1"/>
</dbReference>
<evidence type="ECO:0000256" key="1">
    <source>
        <dbReference type="ARBA" id="ARBA00004651"/>
    </source>
</evidence>